<name>X1PAT7_9ZZZZ</name>
<comment type="caution">
    <text evidence="1">The sequence shown here is derived from an EMBL/GenBank/DDBJ whole genome shotgun (WGS) entry which is preliminary data.</text>
</comment>
<sequence>MNQTMIGWVKNPDGSQGYTLNSKTGCLNHTPEGLCLDGLFHCYAFRLANGRLRARYLANRNRIPFEHGARGADGKIDIRNDPFYPRFWPERLEEPYQIKKPTGFFLDDMSDWMGDYWPEEWTEAELQMMRDNPQHRFYTLTKQAQNLPRWSPFPDNCWVGISVTNNKQMNGALYFNPDYKAKIKFLSFEPLLERIDKSRLAMYRYDWPIIGACTGTL</sequence>
<feature type="non-terminal residue" evidence="1">
    <location>
        <position position="217"/>
    </location>
</feature>
<dbReference type="InterPro" id="IPR011101">
    <property type="entry name" value="DUF5131"/>
</dbReference>
<accession>X1PAT7</accession>
<dbReference type="AlphaFoldDB" id="X1PAT7"/>
<reference evidence="1" key="1">
    <citation type="journal article" date="2014" name="Front. Microbiol.">
        <title>High frequency of phylogenetically diverse reductive dehalogenase-homologous genes in deep subseafloor sedimentary metagenomes.</title>
        <authorList>
            <person name="Kawai M."/>
            <person name="Futagami T."/>
            <person name="Toyoda A."/>
            <person name="Takaki Y."/>
            <person name="Nishi S."/>
            <person name="Hori S."/>
            <person name="Arai W."/>
            <person name="Tsubouchi T."/>
            <person name="Morono Y."/>
            <person name="Uchiyama I."/>
            <person name="Ito T."/>
            <person name="Fujiyama A."/>
            <person name="Inagaki F."/>
            <person name="Takami H."/>
        </authorList>
    </citation>
    <scope>NUCLEOTIDE SEQUENCE</scope>
    <source>
        <strain evidence="1">Expedition CK06-06</strain>
    </source>
</reference>
<dbReference type="EMBL" id="BARV01026016">
    <property type="protein sequence ID" value="GAI36140.1"/>
    <property type="molecule type" value="Genomic_DNA"/>
</dbReference>
<evidence type="ECO:0000313" key="1">
    <source>
        <dbReference type="EMBL" id="GAI36140.1"/>
    </source>
</evidence>
<organism evidence="1">
    <name type="scientific">marine sediment metagenome</name>
    <dbReference type="NCBI Taxonomy" id="412755"/>
    <lineage>
        <taxon>unclassified sequences</taxon>
        <taxon>metagenomes</taxon>
        <taxon>ecological metagenomes</taxon>
    </lineage>
</organism>
<dbReference type="Pfam" id="PF07505">
    <property type="entry name" value="DUF5131"/>
    <property type="match status" value="1"/>
</dbReference>
<proteinExistence type="predicted"/>
<protein>
    <submittedName>
        <fullName evidence="1">Uncharacterized protein</fullName>
    </submittedName>
</protein>
<gene>
    <name evidence="1" type="ORF">S06H3_42119</name>
</gene>